<feature type="domain" description="Haem-binding uptake Tiki superfamily ChaN" evidence="2">
    <location>
        <begin position="49"/>
        <end position="254"/>
    </location>
</feature>
<dbReference type="AlphaFoldDB" id="A0A1Z3HJS9"/>
<protein>
    <recommendedName>
        <fullName evidence="2">Haem-binding uptake Tiki superfamily ChaN domain-containing protein</fullName>
    </recommendedName>
</protein>
<dbReference type="CDD" id="cd14727">
    <property type="entry name" value="ChanN-like"/>
    <property type="match status" value="1"/>
</dbReference>
<dbReference type="Proteomes" id="UP000191901">
    <property type="component" value="Chromosome"/>
</dbReference>
<feature type="chain" id="PRO_5013097080" description="Haem-binding uptake Tiki superfamily ChaN domain-containing protein" evidence="1">
    <location>
        <begin position="28"/>
        <end position="291"/>
    </location>
</feature>
<dbReference type="InterPro" id="IPR007314">
    <property type="entry name" value="Cofac_haem-bd_dom"/>
</dbReference>
<evidence type="ECO:0000259" key="2">
    <source>
        <dbReference type="Pfam" id="PF04187"/>
    </source>
</evidence>
<dbReference type="SUPFAM" id="SSF159501">
    <property type="entry name" value="EreA/ChaN-like"/>
    <property type="match status" value="1"/>
</dbReference>
<dbReference type="KEGG" id="hhg:XM38_015120"/>
<evidence type="ECO:0000313" key="3">
    <source>
        <dbReference type="EMBL" id="ASC70572.1"/>
    </source>
</evidence>
<dbReference type="Gene3D" id="3.40.50.11550">
    <property type="match status" value="1"/>
</dbReference>
<feature type="signal peptide" evidence="1">
    <location>
        <begin position="1"/>
        <end position="27"/>
    </location>
</feature>
<dbReference type="Pfam" id="PF04187">
    <property type="entry name" value="Cofac_haem_bdg"/>
    <property type="match status" value="1"/>
</dbReference>
<organism evidence="3 4">
    <name type="scientific">Halomicronema hongdechloris C2206</name>
    <dbReference type="NCBI Taxonomy" id="1641165"/>
    <lineage>
        <taxon>Bacteria</taxon>
        <taxon>Bacillati</taxon>
        <taxon>Cyanobacteriota</taxon>
        <taxon>Cyanophyceae</taxon>
        <taxon>Nodosilineales</taxon>
        <taxon>Nodosilineaceae</taxon>
        <taxon>Halomicronema</taxon>
    </lineage>
</organism>
<dbReference type="PROSITE" id="PS51257">
    <property type="entry name" value="PROKAR_LIPOPROTEIN"/>
    <property type="match status" value="1"/>
</dbReference>
<accession>A0A1Z3HJS9</accession>
<evidence type="ECO:0000313" key="4">
    <source>
        <dbReference type="Proteomes" id="UP000191901"/>
    </source>
</evidence>
<proteinExistence type="predicted"/>
<gene>
    <name evidence="3" type="ORF">XM38_015120</name>
</gene>
<keyword evidence="4" id="KW-1185">Reference proteome</keyword>
<sequence>MNRLGSWRLGWAMLGSAVLMMTAVACSAEEAPLVIEVEPSRVSTEALHPLLGANVVYLGEQHDRAADHVTQLAIIQGLYREEPNLAIALEMFQRPFQPVIDRYLAGDISESELRAQTEYDQRWGFPWQYYAPILRFAKDNQLPVLALNAPSEVVSQVADAGLDSLTPEDFRYLPPRRDIDTGNSDYQAIVRDSFAGHGSHGDFNFDNFFAAQVTWDETMAETIANFWRDSPDTTVVVLAGSTHIIYGYGIPDRVARRLGDSLQQTTVLLNFPQPKPSNAADAIADVLWYSD</sequence>
<reference evidence="3 4" key="1">
    <citation type="journal article" date="2016" name="Biochim. Biophys. Acta">
        <title>Characterization of red-shifted phycobilisomes isolated from the chlorophyll f-containing cyanobacterium Halomicronema hongdechloris.</title>
        <authorList>
            <person name="Li Y."/>
            <person name="Lin Y."/>
            <person name="Garvey C.J."/>
            <person name="Birch D."/>
            <person name="Corkery R.W."/>
            <person name="Loughlin P.C."/>
            <person name="Scheer H."/>
            <person name="Willows R.D."/>
            <person name="Chen M."/>
        </authorList>
    </citation>
    <scope>NUCLEOTIDE SEQUENCE [LARGE SCALE GENOMIC DNA]</scope>
    <source>
        <strain evidence="3 4">C2206</strain>
    </source>
</reference>
<evidence type="ECO:0000256" key="1">
    <source>
        <dbReference type="SAM" id="SignalP"/>
    </source>
</evidence>
<keyword evidence="1" id="KW-0732">Signal</keyword>
<dbReference type="EMBL" id="CP021983">
    <property type="protein sequence ID" value="ASC70572.1"/>
    <property type="molecule type" value="Genomic_DNA"/>
</dbReference>
<name>A0A1Z3HJS9_9CYAN</name>